<protein>
    <submittedName>
        <fullName evidence="2">Uncharacterized protein</fullName>
    </submittedName>
</protein>
<gene>
    <name evidence="2" type="ORF">SEVIR_2G412600v2</name>
</gene>
<reference evidence="2" key="1">
    <citation type="submission" date="2019-03" db="EMBL/GenBank/DDBJ databases">
        <title>WGS assembly of Setaria viridis.</title>
        <authorList>
            <person name="Huang P."/>
            <person name="Jenkins J."/>
            <person name="Grimwood J."/>
            <person name="Barry K."/>
            <person name="Healey A."/>
            <person name="Mamidi S."/>
            <person name="Sreedasyam A."/>
            <person name="Shu S."/>
            <person name="Feldman M."/>
            <person name="Wu J."/>
            <person name="Yu Y."/>
            <person name="Chen C."/>
            <person name="Johnson J."/>
            <person name="Rokhsar D."/>
            <person name="Baxter I."/>
            <person name="Schmutz J."/>
            <person name="Brutnell T."/>
            <person name="Kellogg E."/>
        </authorList>
    </citation>
    <scope>NUCLEOTIDE SEQUENCE [LARGE SCALE GENOMIC DNA]</scope>
</reference>
<dbReference type="EMBL" id="CM016553">
    <property type="protein sequence ID" value="TKW36017.1"/>
    <property type="molecule type" value="Genomic_DNA"/>
</dbReference>
<evidence type="ECO:0000313" key="2">
    <source>
        <dbReference type="EMBL" id="TKW36017.1"/>
    </source>
</evidence>
<sequence length="49" mass="5515">MRRDCSISSHPWAAPSGILTSQSPPFQVLDLVMRKLIRQVYPGTTRFIG</sequence>
<accession>A0A4U6WDT4</accession>
<feature type="region of interest" description="Disordered" evidence="1">
    <location>
        <begin position="1"/>
        <end position="20"/>
    </location>
</feature>
<dbReference type="Proteomes" id="UP000298652">
    <property type="component" value="Chromosome 2"/>
</dbReference>
<proteinExistence type="predicted"/>
<dbReference type="AlphaFoldDB" id="A0A4U6WDT4"/>
<name>A0A4U6WDT4_SETVI</name>
<evidence type="ECO:0000256" key="1">
    <source>
        <dbReference type="SAM" id="MobiDB-lite"/>
    </source>
</evidence>
<keyword evidence="3" id="KW-1185">Reference proteome</keyword>
<organism evidence="2 3">
    <name type="scientific">Setaria viridis</name>
    <name type="common">Green bristlegrass</name>
    <name type="synonym">Setaria italica subsp. viridis</name>
    <dbReference type="NCBI Taxonomy" id="4556"/>
    <lineage>
        <taxon>Eukaryota</taxon>
        <taxon>Viridiplantae</taxon>
        <taxon>Streptophyta</taxon>
        <taxon>Embryophyta</taxon>
        <taxon>Tracheophyta</taxon>
        <taxon>Spermatophyta</taxon>
        <taxon>Magnoliopsida</taxon>
        <taxon>Liliopsida</taxon>
        <taxon>Poales</taxon>
        <taxon>Poaceae</taxon>
        <taxon>PACMAD clade</taxon>
        <taxon>Panicoideae</taxon>
        <taxon>Panicodae</taxon>
        <taxon>Paniceae</taxon>
        <taxon>Cenchrinae</taxon>
        <taxon>Setaria</taxon>
    </lineage>
</organism>
<dbReference type="Gramene" id="TKW36017">
    <property type="protein sequence ID" value="TKW36017"/>
    <property type="gene ID" value="SEVIR_2G412600v2"/>
</dbReference>
<evidence type="ECO:0000313" key="3">
    <source>
        <dbReference type="Proteomes" id="UP000298652"/>
    </source>
</evidence>